<keyword evidence="1" id="KW-1133">Transmembrane helix</keyword>
<proteinExistence type="predicted"/>
<name>A0ABW6CLE7_9CAUL</name>
<keyword evidence="3" id="KW-1185">Reference proteome</keyword>
<organism evidence="2 3">
    <name type="scientific">Phenylobacterium ferrooxidans</name>
    <dbReference type="NCBI Taxonomy" id="2982689"/>
    <lineage>
        <taxon>Bacteria</taxon>
        <taxon>Pseudomonadati</taxon>
        <taxon>Pseudomonadota</taxon>
        <taxon>Alphaproteobacteria</taxon>
        <taxon>Caulobacterales</taxon>
        <taxon>Caulobacteraceae</taxon>
        <taxon>Phenylobacterium</taxon>
    </lineage>
</organism>
<dbReference type="RefSeq" id="WP_377366811.1">
    <property type="nucleotide sequence ID" value="NZ_JAOTJD010000001.1"/>
</dbReference>
<comment type="caution">
    <text evidence="2">The sequence shown here is derived from an EMBL/GenBank/DDBJ whole genome shotgun (WGS) entry which is preliminary data.</text>
</comment>
<dbReference type="EMBL" id="JAOTJD010000001">
    <property type="protein sequence ID" value="MFD3262546.1"/>
    <property type="molecule type" value="Genomic_DNA"/>
</dbReference>
<sequence>MNEHQRGHIPLGWPTWLAICVACMGVGWTLGFAVQRGFWSQETAAWVQAIGSVIAIGFAVWIPNRQRHVALQHAAEGLFAAAENLLAATYLIQACVELDLRALRTLSTPAVKLETAVAGLAGVTASGLVAPQWIADAYSLESYGRTICHAFLESSGVSDDLFVGMVSLGNEESQKRYERLSLAYGKTPKSPLEFASESRERLEELQSYAMSGQWGVRR</sequence>
<keyword evidence="1" id="KW-0472">Membrane</keyword>
<protein>
    <submittedName>
        <fullName evidence="2">Uncharacterized protein</fullName>
    </submittedName>
</protein>
<evidence type="ECO:0000256" key="1">
    <source>
        <dbReference type="SAM" id="Phobius"/>
    </source>
</evidence>
<accession>A0ABW6CLE7</accession>
<reference evidence="2 3" key="1">
    <citation type="submission" date="2022-09" db="EMBL/GenBank/DDBJ databases">
        <title>New species of Phenylobacterium.</title>
        <authorList>
            <person name="Mieszkin S."/>
        </authorList>
    </citation>
    <scope>NUCLEOTIDE SEQUENCE [LARGE SCALE GENOMIC DNA]</scope>
    <source>
        <strain evidence="2 3">HK31-G</strain>
    </source>
</reference>
<feature type="transmembrane region" description="Helical" evidence="1">
    <location>
        <begin position="45"/>
        <end position="62"/>
    </location>
</feature>
<keyword evidence="1" id="KW-0812">Transmembrane</keyword>
<evidence type="ECO:0000313" key="2">
    <source>
        <dbReference type="EMBL" id="MFD3262546.1"/>
    </source>
</evidence>
<evidence type="ECO:0000313" key="3">
    <source>
        <dbReference type="Proteomes" id="UP001598130"/>
    </source>
</evidence>
<dbReference type="Proteomes" id="UP001598130">
    <property type="component" value="Unassembled WGS sequence"/>
</dbReference>
<gene>
    <name evidence="2" type="ORF">OCL97_01045</name>
</gene>
<feature type="transmembrane region" description="Helical" evidence="1">
    <location>
        <begin position="12"/>
        <end position="33"/>
    </location>
</feature>